<sequence length="99" mass="10899">MVERIHPIHIGCRSHGSTSPLPKRSPKGILNAAVDGELWRLADAQGKVPDVIGWWPAKAVTFVDNHDTGSTQRRWPFPDGKVMRRATPTSSRTPATHAL</sequence>
<feature type="compositionally biased region" description="Polar residues" evidence="3">
    <location>
        <begin position="87"/>
        <end position="99"/>
    </location>
</feature>
<reference evidence="4 5" key="1">
    <citation type="journal article" date="2019" name="Sci. Rep.">
        <title>A high-quality genome of Eragrostis curvula grass provides insights into Poaceae evolution and supports new strategies to enhance forage quality.</title>
        <authorList>
            <person name="Carballo J."/>
            <person name="Santos B.A.C.M."/>
            <person name="Zappacosta D."/>
            <person name="Garbus I."/>
            <person name="Selva J.P."/>
            <person name="Gallo C.A."/>
            <person name="Diaz A."/>
            <person name="Albertini E."/>
            <person name="Caccamo M."/>
            <person name="Echenique V."/>
        </authorList>
    </citation>
    <scope>NUCLEOTIDE SEQUENCE [LARGE SCALE GENOMIC DNA]</scope>
    <source>
        <strain evidence="5">cv. Victoria</strain>
        <tissue evidence="4">Leaf</tissue>
    </source>
</reference>
<comment type="caution">
    <text evidence="4">The sequence shown here is derived from an EMBL/GenBank/DDBJ whole genome shotgun (WGS) entry which is preliminary data.</text>
</comment>
<dbReference type="Proteomes" id="UP000324897">
    <property type="component" value="Unassembled WGS sequence"/>
</dbReference>
<evidence type="ECO:0000256" key="2">
    <source>
        <dbReference type="ARBA" id="ARBA00030238"/>
    </source>
</evidence>
<dbReference type="Gramene" id="TVU21936">
    <property type="protein sequence ID" value="TVU21936"/>
    <property type="gene ID" value="EJB05_31607"/>
</dbReference>
<dbReference type="AlphaFoldDB" id="A0A5J9UEI3"/>
<evidence type="ECO:0000313" key="4">
    <source>
        <dbReference type="EMBL" id="TVU21936.1"/>
    </source>
</evidence>
<proteinExistence type="inferred from homology"/>
<dbReference type="SUPFAM" id="SSF51445">
    <property type="entry name" value="(Trans)glycosidases"/>
    <property type="match status" value="1"/>
</dbReference>
<dbReference type="InterPro" id="IPR017853">
    <property type="entry name" value="GH"/>
</dbReference>
<name>A0A5J9UEI3_9POAL</name>
<keyword evidence="5" id="KW-1185">Reference proteome</keyword>
<comment type="similarity">
    <text evidence="1">Belongs to the glycosyl hydrolase 13 family.</text>
</comment>
<dbReference type="PANTHER" id="PTHR43447">
    <property type="entry name" value="ALPHA-AMYLASE"/>
    <property type="match status" value="1"/>
</dbReference>
<gene>
    <name evidence="4" type="ORF">EJB05_31607</name>
</gene>
<evidence type="ECO:0000256" key="3">
    <source>
        <dbReference type="SAM" id="MobiDB-lite"/>
    </source>
</evidence>
<dbReference type="OrthoDB" id="550577at2759"/>
<accession>A0A5J9UEI3</accession>
<organism evidence="4 5">
    <name type="scientific">Eragrostis curvula</name>
    <name type="common">weeping love grass</name>
    <dbReference type="NCBI Taxonomy" id="38414"/>
    <lineage>
        <taxon>Eukaryota</taxon>
        <taxon>Viridiplantae</taxon>
        <taxon>Streptophyta</taxon>
        <taxon>Embryophyta</taxon>
        <taxon>Tracheophyta</taxon>
        <taxon>Spermatophyta</taxon>
        <taxon>Magnoliopsida</taxon>
        <taxon>Liliopsida</taxon>
        <taxon>Poales</taxon>
        <taxon>Poaceae</taxon>
        <taxon>PACMAD clade</taxon>
        <taxon>Chloridoideae</taxon>
        <taxon>Eragrostideae</taxon>
        <taxon>Eragrostidinae</taxon>
        <taxon>Eragrostis</taxon>
    </lineage>
</organism>
<feature type="non-terminal residue" evidence="4">
    <location>
        <position position="1"/>
    </location>
</feature>
<dbReference type="EMBL" id="RWGY01000026">
    <property type="protein sequence ID" value="TVU21936.1"/>
    <property type="molecule type" value="Genomic_DNA"/>
</dbReference>
<protein>
    <recommendedName>
        <fullName evidence="2">1,4-alpha-D-glucan glucanohydrolase</fullName>
    </recommendedName>
</protein>
<feature type="region of interest" description="Disordered" evidence="3">
    <location>
        <begin position="67"/>
        <end position="99"/>
    </location>
</feature>
<evidence type="ECO:0000313" key="5">
    <source>
        <dbReference type="Proteomes" id="UP000324897"/>
    </source>
</evidence>
<evidence type="ECO:0000256" key="1">
    <source>
        <dbReference type="ARBA" id="ARBA00008061"/>
    </source>
</evidence>
<dbReference type="Gene3D" id="3.20.20.80">
    <property type="entry name" value="Glycosidases"/>
    <property type="match status" value="1"/>
</dbReference>